<dbReference type="GO" id="GO:0016020">
    <property type="term" value="C:membrane"/>
    <property type="evidence" value="ECO:0007669"/>
    <property type="project" value="UniProtKB-SubCell"/>
</dbReference>
<feature type="non-terminal residue" evidence="14">
    <location>
        <position position="1"/>
    </location>
</feature>
<dbReference type="PANTHER" id="PTHR31201:SF1">
    <property type="entry name" value="GLYCEROPHOSPHOCHOLINE ACYLTRANSFERASE 1"/>
    <property type="match status" value="1"/>
</dbReference>
<dbReference type="AlphaFoldDB" id="A0A6A5YLW1"/>
<dbReference type="Proteomes" id="UP000799770">
    <property type="component" value="Unassembled WGS sequence"/>
</dbReference>
<evidence type="ECO:0000256" key="2">
    <source>
        <dbReference type="ARBA" id="ARBA00006675"/>
    </source>
</evidence>
<feature type="transmembrane region" description="Helical" evidence="13">
    <location>
        <begin position="217"/>
        <end position="241"/>
    </location>
</feature>
<keyword evidence="6 13" id="KW-0812">Transmembrane</keyword>
<name>A0A6A5YLW1_9PLEO</name>
<evidence type="ECO:0000256" key="3">
    <source>
        <dbReference type="ARBA" id="ARBA00019082"/>
    </source>
</evidence>
<dbReference type="Pfam" id="PF10998">
    <property type="entry name" value="DUF2838"/>
    <property type="match status" value="1"/>
</dbReference>
<dbReference type="PANTHER" id="PTHR31201">
    <property type="entry name" value="OS01G0585100 PROTEIN"/>
    <property type="match status" value="1"/>
</dbReference>
<evidence type="ECO:0000256" key="7">
    <source>
        <dbReference type="ARBA" id="ARBA00022989"/>
    </source>
</evidence>
<feature type="transmembrane region" description="Helical" evidence="13">
    <location>
        <begin position="52"/>
        <end position="72"/>
    </location>
</feature>
<proteinExistence type="inferred from homology"/>
<sequence length="281" mass="31899">ESMCFAAALTSVLLTGILAGGCPRYFHLWYTAQTIWFILHRYVTYRRKGDHYLLTGVCYFVNCACLSSIWLFPNSKGLLLGTFGLSFGNNAAAIILFSNSLRFHSLDKFTSVSIHLMPCLALHCLIHRIDPSFQRINFTAAWELHSWTAKPLLDTTGHIMVYSTAMYLVWQSLYVLFIVIIHARRSATKYPTPHIILRRIWEDRPIGRLIKLLPQPLWTPGIGLAQLGYTLSTMIPCALWLQSRHGSSLFLLLCFGVTSYNGGMYYIGLLEAVQQRNIDSV</sequence>
<feature type="transmembrane region" description="Helical" evidence="13">
    <location>
        <begin position="247"/>
        <end position="267"/>
    </location>
</feature>
<keyword evidence="5" id="KW-0808">Transferase</keyword>
<feature type="transmembrane region" description="Helical" evidence="13">
    <location>
        <begin position="159"/>
        <end position="181"/>
    </location>
</feature>
<keyword evidence="10" id="KW-0594">Phospholipid biosynthesis</keyword>
<protein>
    <recommendedName>
        <fullName evidence="3">Glycerophosphocholine acyltransferase 1</fullName>
    </recommendedName>
</protein>
<comment type="similarity">
    <text evidence="2">Belongs to the GPC1 family.</text>
</comment>
<keyword evidence="8" id="KW-0443">Lipid metabolism</keyword>
<evidence type="ECO:0000256" key="1">
    <source>
        <dbReference type="ARBA" id="ARBA00004141"/>
    </source>
</evidence>
<keyword evidence="7 13" id="KW-1133">Transmembrane helix</keyword>
<evidence type="ECO:0000256" key="8">
    <source>
        <dbReference type="ARBA" id="ARBA00023098"/>
    </source>
</evidence>
<dbReference type="OrthoDB" id="406287at2759"/>
<feature type="transmembrane region" description="Helical" evidence="13">
    <location>
        <begin position="78"/>
        <end position="97"/>
    </location>
</feature>
<keyword evidence="4" id="KW-0444">Lipid biosynthesis</keyword>
<keyword evidence="11" id="KW-1208">Phospholipid metabolism</keyword>
<accession>A0A6A5YLW1</accession>
<feature type="non-terminal residue" evidence="14">
    <location>
        <position position="281"/>
    </location>
</feature>
<keyword evidence="9 13" id="KW-0472">Membrane</keyword>
<evidence type="ECO:0000256" key="13">
    <source>
        <dbReference type="SAM" id="Phobius"/>
    </source>
</evidence>
<keyword evidence="15" id="KW-1185">Reference proteome</keyword>
<evidence type="ECO:0000313" key="14">
    <source>
        <dbReference type="EMBL" id="KAF2108259.1"/>
    </source>
</evidence>
<evidence type="ECO:0000313" key="15">
    <source>
        <dbReference type="Proteomes" id="UP000799770"/>
    </source>
</evidence>
<keyword evidence="12" id="KW-0012">Acyltransferase</keyword>
<evidence type="ECO:0000256" key="4">
    <source>
        <dbReference type="ARBA" id="ARBA00022516"/>
    </source>
</evidence>
<evidence type="ECO:0000256" key="5">
    <source>
        <dbReference type="ARBA" id="ARBA00022679"/>
    </source>
</evidence>
<dbReference type="EMBL" id="ML977349">
    <property type="protein sequence ID" value="KAF2108259.1"/>
    <property type="molecule type" value="Genomic_DNA"/>
</dbReference>
<evidence type="ECO:0000256" key="6">
    <source>
        <dbReference type="ARBA" id="ARBA00022692"/>
    </source>
</evidence>
<organism evidence="14 15">
    <name type="scientific">Lophiotrema nucula</name>
    <dbReference type="NCBI Taxonomy" id="690887"/>
    <lineage>
        <taxon>Eukaryota</taxon>
        <taxon>Fungi</taxon>
        <taxon>Dikarya</taxon>
        <taxon>Ascomycota</taxon>
        <taxon>Pezizomycotina</taxon>
        <taxon>Dothideomycetes</taxon>
        <taxon>Pleosporomycetidae</taxon>
        <taxon>Pleosporales</taxon>
        <taxon>Lophiotremataceae</taxon>
        <taxon>Lophiotrema</taxon>
    </lineage>
</organism>
<dbReference type="InterPro" id="IPR021261">
    <property type="entry name" value="GPCAT"/>
</dbReference>
<evidence type="ECO:0000256" key="12">
    <source>
        <dbReference type="ARBA" id="ARBA00023315"/>
    </source>
</evidence>
<dbReference type="GO" id="GO:0006656">
    <property type="term" value="P:phosphatidylcholine biosynthetic process"/>
    <property type="evidence" value="ECO:0007669"/>
    <property type="project" value="TreeGrafter"/>
</dbReference>
<evidence type="ECO:0000256" key="10">
    <source>
        <dbReference type="ARBA" id="ARBA00023209"/>
    </source>
</evidence>
<comment type="subcellular location">
    <subcellularLocation>
        <location evidence="1">Membrane</location>
        <topology evidence="1">Multi-pass membrane protein</topology>
    </subcellularLocation>
</comment>
<gene>
    <name evidence="14" type="ORF">BDV96DRAFT_458777</name>
</gene>
<reference evidence="14" key="1">
    <citation type="journal article" date="2020" name="Stud. Mycol.">
        <title>101 Dothideomycetes genomes: a test case for predicting lifestyles and emergence of pathogens.</title>
        <authorList>
            <person name="Haridas S."/>
            <person name="Albert R."/>
            <person name="Binder M."/>
            <person name="Bloem J."/>
            <person name="Labutti K."/>
            <person name="Salamov A."/>
            <person name="Andreopoulos B."/>
            <person name="Baker S."/>
            <person name="Barry K."/>
            <person name="Bills G."/>
            <person name="Bluhm B."/>
            <person name="Cannon C."/>
            <person name="Castanera R."/>
            <person name="Culley D."/>
            <person name="Daum C."/>
            <person name="Ezra D."/>
            <person name="Gonzalez J."/>
            <person name="Henrissat B."/>
            <person name="Kuo A."/>
            <person name="Liang C."/>
            <person name="Lipzen A."/>
            <person name="Lutzoni F."/>
            <person name="Magnuson J."/>
            <person name="Mondo S."/>
            <person name="Nolan M."/>
            <person name="Ohm R."/>
            <person name="Pangilinan J."/>
            <person name="Park H.-J."/>
            <person name="Ramirez L."/>
            <person name="Alfaro M."/>
            <person name="Sun H."/>
            <person name="Tritt A."/>
            <person name="Yoshinaga Y."/>
            <person name="Zwiers L.-H."/>
            <person name="Turgeon B."/>
            <person name="Goodwin S."/>
            <person name="Spatafora J."/>
            <person name="Crous P."/>
            <person name="Grigoriev I."/>
        </authorList>
    </citation>
    <scope>NUCLEOTIDE SEQUENCE</scope>
    <source>
        <strain evidence="14">CBS 627.86</strain>
    </source>
</reference>
<dbReference type="GO" id="GO:0016746">
    <property type="term" value="F:acyltransferase activity"/>
    <property type="evidence" value="ECO:0007669"/>
    <property type="project" value="UniProtKB-KW"/>
</dbReference>
<evidence type="ECO:0000256" key="9">
    <source>
        <dbReference type="ARBA" id="ARBA00023136"/>
    </source>
</evidence>
<evidence type="ECO:0000256" key="11">
    <source>
        <dbReference type="ARBA" id="ARBA00023264"/>
    </source>
</evidence>